<dbReference type="InterPro" id="IPR011990">
    <property type="entry name" value="TPR-like_helical_dom_sf"/>
</dbReference>
<dbReference type="PANTHER" id="PTHR43601:SF3">
    <property type="entry name" value="THIOREDOXIN, MITOCHONDRIAL"/>
    <property type="match status" value="1"/>
</dbReference>
<dbReference type="PANTHER" id="PTHR43601">
    <property type="entry name" value="THIOREDOXIN, MITOCHONDRIAL"/>
    <property type="match status" value="1"/>
</dbReference>
<name>A0ABV6VEP5_9ACTN</name>
<reference evidence="1 2" key="1">
    <citation type="submission" date="2024-09" db="EMBL/GenBank/DDBJ databases">
        <authorList>
            <person name="Lee S.D."/>
        </authorList>
    </citation>
    <scope>NUCLEOTIDE SEQUENCE [LARGE SCALE GENOMIC DNA]</scope>
    <source>
        <strain evidence="1 2">N1-1</strain>
    </source>
</reference>
<dbReference type="SUPFAM" id="SSF52833">
    <property type="entry name" value="Thioredoxin-like"/>
    <property type="match status" value="1"/>
</dbReference>
<organism evidence="1 2">
    <name type="scientific">Streptacidiphilus alkalitolerans</name>
    <dbReference type="NCBI Taxonomy" id="3342712"/>
    <lineage>
        <taxon>Bacteria</taxon>
        <taxon>Bacillati</taxon>
        <taxon>Actinomycetota</taxon>
        <taxon>Actinomycetes</taxon>
        <taxon>Kitasatosporales</taxon>
        <taxon>Streptomycetaceae</taxon>
        <taxon>Streptacidiphilus</taxon>
    </lineage>
</organism>
<sequence length="328" mass="34558">MQPRNMSMRGAVDLAAVKAAAEAAQKAEQTRAARARQAQEAGGDGTAVPPAGPLVFDVSEAGFEEQVVQLSAEVPVVLNFWAEGYEPAEALNPVLVRLAEEYDGRFVLAMVDIRSNQQLARQLQIRDLPTVLAVVAGQLVPLFEGPAGEADVRQLLDSLVAGAEERFGIVGEVGVRSGTGAPAEVAEVEPPVDPALAAAHEALDRGDLAGAIQAYRNVLSDRPADVEAKLGLAQAELLQRVQGVDPQAARTAAAERPADVEAQLTAADLDLVGGHVEDAFARLVDTVGRTAGADRDRVRVHLLSLFEVIGADDPRVVKARGALARRLF</sequence>
<accession>A0ABV6VEP5</accession>
<gene>
    <name evidence="1" type="ORF">ACEZDG_23295</name>
</gene>
<comment type="caution">
    <text evidence="1">The sequence shown here is derived from an EMBL/GenBank/DDBJ whole genome shotgun (WGS) entry which is preliminary data.</text>
</comment>
<evidence type="ECO:0000313" key="2">
    <source>
        <dbReference type="Proteomes" id="UP001592582"/>
    </source>
</evidence>
<dbReference type="EMBL" id="JBHEZX010000010">
    <property type="protein sequence ID" value="MFC1412197.1"/>
    <property type="molecule type" value="Genomic_DNA"/>
</dbReference>
<dbReference type="InterPro" id="IPR036249">
    <property type="entry name" value="Thioredoxin-like_sf"/>
</dbReference>
<dbReference type="Gene3D" id="1.25.40.10">
    <property type="entry name" value="Tetratricopeptide repeat domain"/>
    <property type="match status" value="1"/>
</dbReference>
<dbReference type="PROSITE" id="PS51352">
    <property type="entry name" value="THIOREDOXIN_2"/>
    <property type="match status" value="1"/>
</dbReference>
<dbReference type="Gene3D" id="3.40.30.10">
    <property type="entry name" value="Glutaredoxin"/>
    <property type="match status" value="1"/>
</dbReference>
<evidence type="ECO:0000313" key="1">
    <source>
        <dbReference type="EMBL" id="MFC1412197.1"/>
    </source>
</evidence>
<dbReference type="InterPro" id="IPR013766">
    <property type="entry name" value="Thioredoxin_domain"/>
</dbReference>
<dbReference type="Proteomes" id="UP001592582">
    <property type="component" value="Unassembled WGS sequence"/>
</dbReference>
<dbReference type="Pfam" id="PF14561">
    <property type="entry name" value="TPR_20"/>
    <property type="match status" value="1"/>
</dbReference>
<dbReference type="CDD" id="cd02956">
    <property type="entry name" value="ybbN"/>
    <property type="match status" value="1"/>
</dbReference>
<proteinExistence type="predicted"/>
<protein>
    <submittedName>
        <fullName evidence="1">Tetratricopeptide repeat protein</fullName>
    </submittedName>
</protein>
<dbReference type="Pfam" id="PF00085">
    <property type="entry name" value="Thioredoxin"/>
    <property type="match status" value="1"/>
</dbReference>
<keyword evidence="2" id="KW-1185">Reference proteome</keyword>